<keyword evidence="3" id="KW-1185">Reference proteome</keyword>
<comment type="caution">
    <text evidence="2">The sequence shown here is derived from an EMBL/GenBank/DDBJ whole genome shotgun (WGS) entry which is preliminary data.</text>
</comment>
<organism evidence="2 3">
    <name type="scientific">Lactuca sativa</name>
    <name type="common">Garden lettuce</name>
    <dbReference type="NCBI Taxonomy" id="4236"/>
    <lineage>
        <taxon>Eukaryota</taxon>
        <taxon>Viridiplantae</taxon>
        <taxon>Streptophyta</taxon>
        <taxon>Embryophyta</taxon>
        <taxon>Tracheophyta</taxon>
        <taxon>Spermatophyta</taxon>
        <taxon>Magnoliopsida</taxon>
        <taxon>eudicotyledons</taxon>
        <taxon>Gunneridae</taxon>
        <taxon>Pentapetalae</taxon>
        <taxon>asterids</taxon>
        <taxon>campanulids</taxon>
        <taxon>Asterales</taxon>
        <taxon>Asteraceae</taxon>
        <taxon>Cichorioideae</taxon>
        <taxon>Cichorieae</taxon>
        <taxon>Lactucinae</taxon>
        <taxon>Lactuca</taxon>
    </lineage>
</organism>
<name>A0A9R1X7A2_LACSA</name>
<proteinExistence type="predicted"/>
<dbReference type="Proteomes" id="UP000235145">
    <property type="component" value="Unassembled WGS sequence"/>
</dbReference>
<feature type="region of interest" description="Disordered" evidence="1">
    <location>
        <begin position="75"/>
        <end position="98"/>
    </location>
</feature>
<dbReference type="PANTHER" id="PTHR15503:SF45">
    <property type="entry name" value="RNA-DIRECTED DNA POLYMERASE HOMOLOG"/>
    <property type="match status" value="1"/>
</dbReference>
<sequence>MREVEPSRVRTQIEKYTVRFHELEKLVPHMLTPEEKQIDRYLWGLAHEIRGMVIAVNPSAIQSAEPRTRKTLVARESQQIKERRSLKASQGGTRKSEETLWYEPKSKNRFMETHERKHYTGLHPKCNKCNFYHEAACPVCRRCNYTCHFPKHCKLNKDRSTDHLRNACPKLIRGPSNNKQEQARQNFQGNHGGRARGVVVVIGAEEARADRSFVSLALRPLIDLKSRKMRNTYAIELADGYEIRANEIIPRMHWLFKNKADIGCYEKFIRIPLPNGETLIIHGEKPGRSLKIVSNMMIHMYQKKDLIAFMTHVVEREPEAKQIKEIPVVQDYPEVFLEELPGLLPHRQVEFRINLIP</sequence>
<dbReference type="PANTHER" id="PTHR15503">
    <property type="entry name" value="LDOC1 RELATED"/>
    <property type="match status" value="1"/>
</dbReference>
<evidence type="ECO:0000313" key="3">
    <source>
        <dbReference type="Proteomes" id="UP000235145"/>
    </source>
</evidence>
<evidence type="ECO:0000313" key="2">
    <source>
        <dbReference type="EMBL" id="KAJ0201369.1"/>
    </source>
</evidence>
<dbReference type="AlphaFoldDB" id="A0A9R1X7A2"/>
<gene>
    <name evidence="2" type="ORF">LSAT_V11C600341760</name>
</gene>
<accession>A0A9R1X7A2</accession>
<dbReference type="InterPro" id="IPR032567">
    <property type="entry name" value="RTL1-rel"/>
</dbReference>
<evidence type="ECO:0000256" key="1">
    <source>
        <dbReference type="SAM" id="MobiDB-lite"/>
    </source>
</evidence>
<dbReference type="EMBL" id="NBSK02000006">
    <property type="protein sequence ID" value="KAJ0201369.1"/>
    <property type="molecule type" value="Genomic_DNA"/>
</dbReference>
<protein>
    <submittedName>
        <fullName evidence="2">Uncharacterized protein</fullName>
    </submittedName>
</protein>
<reference evidence="2 3" key="1">
    <citation type="journal article" date="2017" name="Nat. Commun.">
        <title>Genome assembly with in vitro proximity ligation data and whole-genome triplication in lettuce.</title>
        <authorList>
            <person name="Reyes-Chin-Wo S."/>
            <person name="Wang Z."/>
            <person name="Yang X."/>
            <person name="Kozik A."/>
            <person name="Arikit S."/>
            <person name="Song C."/>
            <person name="Xia L."/>
            <person name="Froenicke L."/>
            <person name="Lavelle D.O."/>
            <person name="Truco M.J."/>
            <person name="Xia R."/>
            <person name="Zhu S."/>
            <person name="Xu C."/>
            <person name="Xu H."/>
            <person name="Xu X."/>
            <person name="Cox K."/>
            <person name="Korf I."/>
            <person name="Meyers B.C."/>
            <person name="Michelmore R.W."/>
        </authorList>
    </citation>
    <scope>NUCLEOTIDE SEQUENCE [LARGE SCALE GENOMIC DNA]</scope>
    <source>
        <strain evidence="3">cv. Salinas</strain>
        <tissue evidence="2">Seedlings</tissue>
    </source>
</reference>